<dbReference type="PROSITE" id="PS51194">
    <property type="entry name" value="HELICASE_CTER"/>
    <property type="match status" value="1"/>
</dbReference>
<keyword evidence="6" id="KW-0067">ATP-binding</keyword>
<dbReference type="Pfam" id="PF11603">
    <property type="entry name" value="Sir1"/>
    <property type="match status" value="1"/>
</dbReference>
<dbReference type="GO" id="GO:0003676">
    <property type="term" value="F:nucleic acid binding"/>
    <property type="evidence" value="ECO:0007669"/>
    <property type="project" value="InterPro"/>
</dbReference>
<dbReference type="SUPFAM" id="SSF52540">
    <property type="entry name" value="P-loop containing nucleoside triphosphate hydrolases"/>
    <property type="match status" value="1"/>
</dbReference>
<dbReference type="CDD" id="cd18785">
    <property type="entry name" value="SF2_C"/>
    <property type="match status" value="1"/>
</dbReference>
<dbReference type="EC" id="3.6.4.13" evidence="2"/>
<keyword evidence="4" id="KW-0378">Hydrolase</keyword>
<evidence type="ECO:0000259" key="8">
    <source>
        <dbReference type="PROSITE" id="PS51192"/>
    </source>
</evidence>
<evidence type="ECO:0000256" key="7">
    <source>
        <dbReference type="SAM" id="MobiDB-lite"/>
    </source>
</evidence>
<dbReference type="PROSITE" id="PS51192">
    <property type="entry name" value="HELICASE_ATP_BIND_1"/>
    <property type="match status" value="1"/>
</dbReference>
<dbReference type="GO" id="GO:0016787">
    <property type="term" value="F:hydrolase activity"/>
    <property type="evidence" value="ECO:0007669"/>
    <property type="project" value="UniProtKB-KW"/>
</dbReference>
<evidence type="ECO:0000256" key="5">
    <source>
        <dbReference type="ARBA" id="ARBA00022806"/>
    </source>
</evidence>
<evidence type="ECO:0000256" key="4">
    <source>
        <dbReference type="ARBA" id="ARBA00022801"/>
    </source>
</evidence>
<reference evidence="10 11" key="1">
    <citation type="journal article" date="2009" name="Proc. Natl. Acad. Sci. U.S.A.">
        <title>Eukaryote-to-eukaryote gene transfer events revealed by the genome sequence of the wine yeast Saccharomyces cerevisiae EC1118.</title>
        <authorList>
            <person name="Novo M."/>
            <person name="Bigey F."/>
            <person name="Beyne E."/>
            <person name="Galeote V."/>
            <person name="Gavory F."/>
            <person name="Mallet S."/>
            <person name="Cambot B."/>
            <person name="Legras J.L."/>
            <person name="Wincker P."/>
            <person name="Casaregola S."/>
            <person name="Dequin S."/>
        </authorList>
    </citation>
    <scope>NUCLEOTIDE SEQUENCE [LARGE SCALE GENOMIC DNA]</scope>
    <source>
        <strain evidence="11">Lalvin EC1118 / Prise de mousse</strain>
    </source>
</reference>
<dbReference type="InterPro" id="IPR021646">
    <property type="entry name" value="Sir1_ORC-binding"/>
</dbReference>
<dbReference type="OrthoDB" id="4070089at2759"/>
<dbReference type="GO" id="GO:0003724">
    <property type="term" value="F:RNA helicase activity"/>
    <property type="evidence" value="ECO:0007669"/>
    <property type="project" value="UniProtKB-EC"/>
</dbReference>
<dbReference type="HOGENOM" id="CLU_251632_0_0_1"/>
<dbReference type="SMART" id="SM00490">
    <property type="entry name" value="HELICc"/>
    <property type="match status" value="1"/>
</dbReference>
<dbReference type="GO" id="GO:0005524">
    <property type="term" value="F:ATP binding"/>
    <property type="evidence" value="ECO:0007669"/>
    <property type="project" value="UniProtKB-KW"/>
</dbReference>
<dbReference type="Pfam" id="PF00270">
    <property type="entry name" value="DEAD"/>
    <property type="match status" value="1"/>
</dbReference>
<evidence type="ECO:0000259" key="9">
    <source>
        <dbReference type="PROSITE" id="PS51194"/>
    </source>
</evidence>
<dbReference type="InterPro" id="IPR014001">
    <property type="entry name" value="Helicase_ATP-bd"/>
</dbReference>
<name>C8ZHF5_YEAS8</name>
<feature type="region of interest" description="Disordered" evidence="7">
    <location>
        <begin position="1"/>
        <end position="36"/>
    </location>
</feature>
<dbReference type="GO" id="GO:0010467">
    <property type="term" value="P:gene expression"/>
    <property type="evidence" value="ECO:0007669"/>
    <property type="project" value="UniProtKB-ARBA"/>
</dbReference>
<evidence type="ECO:0000313" key="10">
    <source>
        <dbReference type="EMBL" id="CAY86684.1"/>
    </source>
</evidence>
<comment type="similarity">
    <text evidence="1">Belongs to the helicase family. Yeast subtelomeric Y' repeat subfamily.</text>
</comment>
<dbReference type="InterPro" id="IPR001650">
    <property type="entry name" value="Helicase_C-like"/>
</dbReference>
<protein>
    <recommendedName>
        <fullName evidence="2">RNA helicase</fullName>
        <ecNumber evidence="2">3.6.4.13</ecNumber>
    </recommendedName>
</protein>
<keyword evidence="3" id="KW-0547">Nucleotide-binding</keyword>
<dbReference type="SUPFAM" id="SSF144005">
    <property type="entry name" value="ORC1-binding domain"/>
    <property type="match status" value="1"/>
</dbReference>
<dbReference type="SMART" id="SM00487">
    <property type="entry name" value="DEXDc"/>
    <property type="match status" value="1"/>
</dbReference>
<dbReference type="PANTHER" id="PTHR47958">
    <property type="entry name" value="ATP-DEPENDENT RNA HELICASE DBP3"/>
    <property type="match status" value="1"/>
</dbReference>
<feature type="domain" description="Helicase ATP-binding" evidence="8">
    <location>
        <begin position="915"/>
        <end position="1093"/>
    </location>
</feature>
<proteinExistence type="inferred from homology"/>
<keyword evidence="5" id="KW-0347">Helicase</keyword>
<dbReference type="Proteomes" id="UP000000286">
    <property type="component" value="Chromosome XV"/>
</dbReference>
<evidence type="ECO:0000256" key="2">
    <source>
        <dbReference type="ARBA" id="ARBA00012552"/>
    </source>
</evidence>
<sequence>MIGYDLANSRAGKGADYSRQSESIHSAGKKYGERGESRAKRKIIQFMWGGATMPVRGSKRYTVMGGWIVDHKAKKLVKPSPRSLRGLASLTRKHILTQPLNDWHDFFEATTESVIVPTSDGKLFEALSSALYEFCEMRDGSVHLMVPTNVQKYQQQIKHTFKARCHKINLGGRKTKYLRLVGSPDNQSESDTSLRMNNGYLAFHLEKDNSVFSKDIGVQQFTFTEEDYSVLNSYMSCSTDYKFFGQKYLNHAYIKAQKNGCDYLNVDMKDGIAAMVKKFSPDTVDEYGYRLGPLFFLLLHARKLSNFRDLTFISEDKIDILGKDMDDLLKVPGKMRIVGDMLQKCITSDAHRDYMVRWIRLCSFSFNNWNDFHQPCPVHRSGQMRRQLDVVRCFVVFTCFATVKSNDEISKMGQTFSSGSALPLNNFWSWLRRIYSKVIKEEGNDTLTFVNVEHREKSVIVNGKQLNFKYIRDMKTDLMNSFIDLVADLHEYCTFGDVFEVYSRVMANHTVPVVDSFEKEGSVFDVIHEKAVSEFRMRMRMREHANEDKCENTYEVPAVVNEEDPKILRLRKKVLKIIEEITKIVMVSVWINPGLALRFPELSILSFAGGSRNIYFDTDDRVFIVLSRYNKNTRYETRLLFLDRIVSAQLFWFIYILRPFAIQLLESKISAMNTKEIIGMWKQPVESDDEPSIQEESEEIEFNFWLHLHSRELKIQLELLSPRDRGIAVMKTMLFVDVQNMSLIGYSAFTNTLVQYPRGVSLRESHKIRTLRQGLAAIWKHFIIRDYVDNVASMETGIANGFGHGLSSSRTSYGVDNGKTAGNAAIGYYMAKKLCAIFQQRTHPILREKDPRYFTSDTGECASASTESEMDSVGDTWDLAEVGGVLMSELASRNRQSQEFKFKFKSTDQLIFTSTVLQSDRLLVALQAPTAFGKTLTYVLPMLVLKRTRPGRYIHFVAVPYVSLKVATVNRLRSYGLDAVDSRFVHNAELMDGTTFSSVDVIVGTFESFGAQWMYSLLNEWKLQFRQLPTKEKGYFIVDEAHVLWLERKFRPQLNRIVSLKWSEFLRVVMLSAAFPRWLFEKVCEQMNFSSHSMRNARWSNAVQEIPNAAVLKDITRTDARAAKNVVYDRINSYLRNTIEGKAVFFFGSKRLLREYYEIWKDDEAVAAVDADMTETRKLEIFREFECAKSKTRIVMGTKLVSNGLDCPSVNYVCLVRCSVNVIDFLQMVGRIRRSGYLEVVDVGRNATAAANGWEIVEHRDLLPMSWSVPIEATVAKFYGLQNAARPGLGAVTGDRYYQNIDESVIQLKQQVRQRVSTGEAARLIESTGDPISVPGMLKLAMRSLQEESGLYRSELRDLLKKESKIYLPSFRDLLNGVAPNALLRLDSCTFPGVCSNCYVRNELCQCHTFGKSMGKIINEVSVLCKLRKKEPRSSPALSVMVKDS</sequence>
<dbReference type="EMBL" id="FN394216">
    <property type="protein sequence ID" value="CAY86684.1"/>
    <property type="molecule type" value="Genomic_DNA"/>
</dbReference>
<dbReference type="Pfam" id="PF00271">
    <property type="entry name" value="Helicase_C"/>
    <property type="match status" value="1"/>
</dbReference>
<evidence type="ECO:0000256" key="1">
    <source>
        <dbReference type="ARBA" id="ARBA00007201"/>
    </source>
</evidence>
<evidence type="ECO:0000256" key="3">
    <source>
        <dbReference type="ARBA" id="ARBA00022741"/>
    </source>
</evidence>
<organism evidence="10 11">
    <name type="scientific">Saccharomyces cerevisiae (strain Lalvin EC1118 / Prise de mousse)</name>
    <name type="common">Baker's yeast</name>
    <dbReference type="NCBI Taxonomy" id="643680"/>
    <lineage>
        <taxon>Eukaryota</taxon>
        <taxon>Fungi</taxon>
        <taxon>Dikarya</taxon>
        <taxon>Ascomycota</taxon>
        <taxon>Saccharomycotina</taxon>
        <taxon>Saccharomycetes</taxon>
        <taxon>Saccharomycetales</taxon>
        <taxon>Saccharomycetaceae</taxon>
        <taxon>Saccharomyces</taxon>
    </lineage>
</organism>
<feature type="domain" description="Helicase C-terminal" evidence="9">
    <location>
        <begin position="1130"/>
        <end position="1282"/>
    </location>
</feature>
<evidence type="ECO:0000256" key="6">
    <source>
        <dbReference type="ARBA" id="ARBA00022840"/>
    </source>
</evidence>
<dbReference type="InterPro" id="IPR011545">
    <property type="entry name" value="DEAD/DEAH_box_helicase_dom"/>
</dbReference>
<accession>C8ZHF5</accession>
<dbReference type="Gene3D" id="3.40.50.300">
    <property type="entry name" value="P-loop containing nucleotide triphosphate hydrolases"/>
    <property type="match status" value="2"/>
</dbReference>
<dbReference type="InterPro" id="IPR027417">
    <property type="entry name" value="P-loop_NTPase"/>
</dbReference>
<evidence type="ECO:0000313" key="11">
    <source>
        <dbReference type="Proteomes" id="UP000000286"/>
    </source>
</evidence>
<dbReference type="InterPro" id="IPR037240">
    <property type="entry name" value="ORC1-binding_dom"/>
</dbReference>
<gene>
    <name evidence="10" type="ORF">EC1118_1O4_6656g</name>
</gene>